<dbReference type="EMBL" id="ML977334">
    <property type="protein sequence ID" value="KAF2111428.1"/>
    <property type="molecule type" value="Genomic_DNA"/>
</dbReference>
<dbReference type="CDD" id="cd17731">
    <property type="entry name" value="BRCT_TopBP1_rpt2_like"/>
    <property type="match status" value="1"/>
</dbReference>
<name>A0A6A5YZ77_9PLEO</name>
<dbReference type="SUPFAM" id="SSF52113">
    <property type="entry name" value="BRCT domain"/>
    <property type="match status" value="3"/>
</dbReference>
<dbReference type="Pfam" id="PF12738">
    <property type="entry name" value="PTCB-BRCT"/>
    <property type="match status" value="2"/>
</dbReference>
<feature type="domain" description="BRCT" evidence="3">
    <location>
        <begin position="440"/>
        <end position="525"/>
    </location>
</feature>
<protein>
    <recommendedName>
        <fullName evidence="3">BRCT domain-containing protein</fullName>
    </recommendedName>
</protein>
<dbReference type="InterPro" id="IPR059215">
    <property type="entry name" value="BRCT2_TopBP1-like"/>
</dbReference>
<sequence length="844" mass="92380">MADIGGYGTSQMPLAGAILCCTSIPPEQRAELAQMGAQMGATIKLDLTSDVTHLIVGSINSAKYRYVAKAREDVKVLLPDWLEALRTVWMEGDDVDVAVLEKQYRLPTFCGLKICLTGFDNPDQRRFIQEAVVQNGAEYHGDLTKSVTHLIAAMPAGKKYEHAVNWRMKVVSWEWFQHSLERGMALDEDYYNPSIPKEERGKGAWDRREDMSPTLGKRAREAEQSHAINPLRRKLRRSASSKMGSQSEALWAGITAAGLERPKNTDDDWTENIANDGLQRENSPSSQSEVPPHSEIHQPEFSYGQDLPDDAQPEDPASASRRSRRNPTRNDGIFGGRVVFPYGFDGEKTGILAQHLESNGALAIRSSGELEDFSPDDLRRGFLVVPHDVASDLTSLPGASGAMSLVTNWWVERCLHGKCLVDPTENVLCRPFDVLSISGFNDLVINSTAFTGIELLHVTKAVTLMGAAYDEYLSPKISVLVSNTRRPNPEKLKFATDKRIPTVHADWLWDCLQTGKLQPFDNYTLNKLPSQPQRIHQKPQGHFTEVPTAPLSEEDSAKLRQKKAQSARHASKPRNGVRRPGALDLTLSTDPTPLSTGSSTNPDTSTHRTPFDLDSPTIGGYNGNASQPLGELDPSMNSPRRPSISSNISSEKAQSKPNSATTASSNSSSELLIKPPPKQRKTSMFTDTREPTPDSVIPPESATEPEPPTKTPADLEPAPQKDFTGIMSEIVAARKAAAASAKDPDTEDPKKRRRRQLGRAQSTRSNPSTADDVLSLSRASSGSKVIDGDEIERGAGGYKEYLPSQELGWDAEGLGGMGVGEVAVVKDVVRDPGLGRAGRRKRAF</sequence>
<keyword evidence="1" id="KW-0677">Repeat</keyword>
<dbReference type="Pfam" id="PF00533">
    <property type="entry name" value="BRCT"/>
    <property type="match status" value="1"/>
</dbReference>
<dbReference type="PANTHER" id="PTHR13561:SF20">
    <property type="entry name" value="DNA TOPOISOMERASE 2-BINDING PROTEIN 1"/>
    <property type="match status" value="1"/>
</dbReference>
<feature type="compositionally biased region" description="Polar residues" evidence="2">
    <location>
        <begin position="280"/>
        <end position="289"/>
    </location>
</feature>
<dbReference type="GO" id="GO:0007095">
    <property type="term" value="P:mitotic G2 DNA damage checkpoint signaling"/>
    <property type="evidence" value="ECO:0007669"/>
    <property type="project" value="TreeGrafter"/>
</dbReference>
<feature type="region of interest" description="Disordered" evidence="2">
    <location>
        <begin position="193"/>
        <end position="247"/>
    </location>
</feature>
<proteinExistence type="predicted"/>
<dbReference type="AlphaFoldDB" id="A0A6A5YZ77"/>
<evidence type="ECO:0000256" key="1">
    <source>
        <dbReference type="ARBA" id="ARBA00022737"/>
    </source>
</evidence>
<keyword evidence="5" id="KW-1185">Reference proteome</keyword>
<evidence type="ECO:0000256" key="2">
    <source>
        <dbReference type="SAM" id="MobiDB-lite"/>
    </source>
</evidence>
<reference evidence="4" key="1">
    <citation type="journal article" date="2020" name="Stud. Mycol.">
        <title>101 Dothideomycetes genomes: a test case for predicting lifestyles and emergence of pathogens.</title>
        <authorList>
            <person name="Haridas S."/>
            <person name="Albert R."/>
            <person name="Binder M."/>
            <person name="Bloem J."/>
            <person name="Labutti K."/>
            <person name="Salamov A."/>
            <person name="Andreopoulos B."/>
            <person name="Baker S."/>
            <person name="Barry K."/>
            <person name="Bills G."/>
            <person name="Bluhm B."/>
            <person name="Cannon C."/>
            <person name="Castanera R."/>
            <person name="Culley D."/>
            <person name="Daum C."/>
            <person name="Ezra D."/>
            <person name="Gonzalez J."/>
            <person name="Henrissat B."/>
            <person name="Kuo A."/>
            <person name="Liang C."/>
            <person name="Lipzen A."/>
            <person name="Lutzoni F."/>
            <person name="Magnuson J."/>
            <person name="Mondo S."/>
            <person name="Nolan M."/>
            <person name="Ohm R."/>
            <person name="Pangilinan J."/>
            <person name="Park H.-J."/>
            <person name="Ramirez L."/>
            <person name="Alfaro M."/>
            <person name="Sun H."/>
            <person name="Tritt A."/>
            <person name="Yoshinaga Y."/>
            <person name="Zwiers L.-H."/>
            <person name="Turgeon B."/>
            <person name="Goodwin S."/>
            <person name="Spatafora J."/>
            <person name="Crous P."/>
            <person name="Grigoriev I."/>
        </authorList>
    </citation>
    <scope>NUCLEOTIDE SEQUENCE</scope>
    <source>
        <strain evidence="4">CBS 627.86</strain>
    </source>
</reference>
<dbReference type="GO" id="GO:0033314">
    <property type="term" value="P:mitotic DNA replication checkpoint signaling"/>
    <property type="evidence" value="ECO:0007669"/>
    <property type="project" value="TreeGrafter"/>
</dbReference>
<evidence type="ECO:0000259" key="3">
    <source>
        <dbReference type="PROSITE" id="PS50172"/>
    </source>
</evidence>
<feature type="region of interest" description="Disordered" evidence="2">
    <location>
        <begin position="259"/>
        <end position="332"/>
    </location>
</feature>
<feature type="compositionally biased region" description="Basic residues" evidence="2">
    <location>
        <begin position="559"/>
        <end position="577"/>
    </location>
</feature>
<dbReference type="GO" id="GO:0006270">
    <property type="term" value="P:DNA replication initiation"/>
    <property type="evidence" value="ECO:0007669"/>
    <property type="project" value="TreeGrafter"/>
</dbReference>
<dbReference type="InterPro" id="IPR001357">
    <property type="entry name" value="BRCT_dom"/>
</dbReference>
<dbReference type="SMART" id="SM00292">
    <property type="entry name" value="BRCT"/>
    <property type="match status" value="3"/>
</dbReference>
<feature type="compositionally biased region" description="Polar residues" evidence="2">
    <location>
        <begin position="759"/>
        <end position="769"/>
    </location>
</feature>
<feature type="compositionally biased region" description="Basic and acidic residues" evidence="2">
    <location>
        <begin position="196"/>
        <end position="211"/>
    </location>
</feature>
<gene>
    <name evidence="4" type="ORF">BDV96DRAFT_582142</name>
</gene>
<feature type="compositionally biased region" description="Low complexity" evidence="2">
    <location>
        <begin position="637"/>
        <end position="650"/>
    </location>
</feature>
<organism evidence="4 5">
    <name type="scientific">Lophiotrema nucula</name>
    <dbReference type="NCBI Taxonomy" id="690887"/>
    <lineage>
        <taxon>Eukaryota</taxon>
        <taxon>Fungi</taxon>
        <taxon>Dikarya</taxon>
        <taxon>Ascomycota</taxon>
        <taxon>Pezizomycotina</taxon>
        <taxon>Dothideomycetes</taxon>
        <taxon>Pleosporomycetidae</taxon>
        <taxon>Pleosporales</taxon>
        <taxon>Lophiotremataceae</taxon>
        <taxon>Lophiotrema</taxon>
    </lineage>
</organism>
<feature type="compositionally biased region" description="Low complexity" evidence="2">
    <location>
        <begin position="583"/>
        <end position="600"/>
    </location>
</feature>
<feature type="compositionally biased region" description="Low complexity" evidence="2">
    <location>
        <begin position="658"/>
        <end position="669"/>
    </location>
</feature>
<accession>A0A6A5YZ77</accession>
<dbReference type="CDD" id="cd18433">
    <property type="entry name" value="BRCT_Rad4_rpt3"/>
    <property type="match status" value="1"/>
</dbReference>
<dbReference type="Gene3D" id="3.40.50.10190">
    <property type="entry name" value="BRCT domain"/>
    <property type="match status" value="4"/>
</dbReference>
<dbReference type="CDD" id="cd17723">
    <property type="entry name" value="BRCT_Rad4_rpt4"/>
    <property type="match status" value="1"/>
</dbReference>
<dbReference type="PROSITE" id="PS50172">
    <property type="entry name" value="BRCT"/>
    <property type="match status" value="3"/>
</dbReference>
<dbReference type="InterPro" id="IPR036420">
    <property type="entry name" value="BRCT_dom_sf"/>
</dbReference>
<feature type="domain" description="BRCT" evidence="3">
    <location>
        <begin position="104"/>
        <end position="193"/>
    </location>
</feature>
<evidence type="ECO:0000313" key="5">
    <source>
        <dbReference type="Proteomes" id="UP000799770"/>
    </source>
</evidence>
<dbReference type="PANTHER" id="PTHR13561">
    <property type="entry name" value="DNA REPLICATION REGULATOR DPB11-RELATED"/>
    <property type="match status" value="1"/>
</dbReference>
<dbReference type="OrthoDB" id="251770at2759"/>
<evidence type="ECO:0000313" key="4">
    <source>
        <dbReference type="EMBL" id="KAF2111428.1"/>
    </source>
</evidence>
<dbReference type="Proteomes" id="UP000799770">
    <property type="component" value="Unassembled WGS sequence"/>
</dbReference>
<feature type="region of interest" description="Disordered" evidence="2">
    <location>
        <begin position="532"/>
        <end position="791"/>
    </location>
</feature>
<feature type="domain" description="BRCT" evidence="3">
    <location>
        <begin position="9"/>
        <end position="82"/>
    </location>
</feature>